<evidence type="ECO:0000313" key="3">
    <source>
        <dbReference type="Proteomes" id="UP000244677"/>
    </source>
</evidence>
<keyword evidence="1" id="KW-0732">Signal</keyword>
<dbReference type="OrthoDB" id="9815195at2"/>
<gene>
    <name evidence="2" type="ORF">FK004_01320</name>
</gene>
<dbReference type="Pfam" id="PF13645">
    <property type="entry name" value="YkuD_2"/>
    <property type="match status" value="1"/>
</dbReference>
<organism evidence="2 3">
    <name type="scientific">Flavobacterium kingsejongi</name>
    <dbReference type="NCBI Taxonomy" id="1678728"/>
    <lineage>
        <taxon>Bacteria</taxon>
        <taxon>Pseudomonadati</taxon>
        <taxon>Bacteroidota</taxon>
        <taxon>Flavobacteriia</taxon>
        <taxon>Flavobacteriales</taxon>
        <taxon>Flavobacteriaceae</taxon>
        <taxon>Flavobacterium</taxon>
    </lineage>
</organism>
<dbReference type="PANTHER" id="PTHR38477:SF1">
    <property type="entry name" value="MUREIN L,D-TRANSPEPTIDASE CATALYTIC DOMAIN FAMILY PROTEIN"/>
    <property type="match status" value="1"/>
</dbReference>
<dbReference type="Proteomes" id="UP000244677">
    <property type="component" value="Chromosome"/>
</dbReference>
<name>A0A2S1LTY5_9FLAO</name>
<feature type="signal peptide" evidence="1">
    <location>
        <begin position="1"/>
        <end position="22"/>
    </location>
</feature>
<dbReference type="PANTHER" id="PTHR38477">
    <property type="entry name" value="HYPOTHETICAL EXPORTED PROTEIN"/>
    <property type="match status" value="1"/>
</dbReference>
<dbReference type="InterPro" id="IPR032676">
    <property type="entry name" value="YkuD_2"/>
</dbReference>
<sequence>MIYRFMPLVVFFLLSFSTNAPKTNNVKEIVKTSTTNNAMVVENVYNSLHTQNFALPRLESFKKALEGFYLLKAKGVVTKDILTLVDFSLSSNKKRMWVIDLATNTILYQSLVSHGRNSGDEFAEKFSNVPESYQSSLGFYATGNTYTGKHGMSLQLEGLEKGINDRAKSRAIVIHGADYADESFIKAHGRLGRSQGCPAIPMSMRDDIIKAIKGKSCLFIYHPSKSYEASTKLVSNESHSMV</sequence>
<evidence type="ECO:0000313" key="2">
    <source>
        <dbReference type="EMBL" id="AWG27225.1"/>
    </source>
</evidence>
<reference evidence="2 3" key="1">
    <citation type="submission" date="2017-04" db="EMBL/GenBank/DDBJ databases">
        <title>Complete genome sequence of Flavobacterium kingsejong AJ004.</title>
        <authorList>
            <person name="Lee P.C."/>
        </authorList>
    </citation>
    <scope>NUCLEOTIDE SEQUENCE [LARGE SCALE GENOMIC DNA]</scope>
    <source>
        <strain evidence="2 3">AJ004</strain>
    </source>
</reference>
<dbReference type="KEGG" id="fki:FK004_01320"/>
<accession>A0A2S1LTY5</accession>
<dbReference type="AlphaFoldDB" id="A0A2S1LTY5"/>
<feature type="chain" id="PRO_5015620721" description="L,D-transpeptidase catalytic domain protein" evidence="1">
    <location>
        <begin position="23"/>
        <end position="242"/>
    </location>
</feature>
<dbReference type="EMBL" id="CP020919">
    <property type="protein sequence ID" value="AWG27225.1"/>
    <property type="molecule type" value="Genomic_DNA"/>
</dbReference>
<evidence type="ECO:0000256" key="1">
    <source>
        <dbReference type="SAM" id="SignalP"/>
    </source>
</evidence>
<proteinExistence type="predicted"/>
<protein>
    <recommendedName>
        <fullName evidence="4">L,D-transpeptidase catalytic domain protein</fullName>
    </recommendedName>
</protein>
<keyword evidence="3" id="KW-1185">Reference proteome</keyword>
<evidence type="ECO:0008006" key="4">
    <source>
        <dbReference type="Google" id="ProtNLM"/>
    </source>
</evidence>